<evidence type="ECO:0000313" key="1">
    <source>
        <dbReference type="EMBL" id="ANA48982.1"/>
    </source>
</evidence>
<dbReference type="EMBL" id="KU884563">
    <property type="protein sequence ID" value="ANA48982.1"/>
    <property type="molecule type" value="Genomic_DNA"/>
</dbReference>
<accession>A0A1C8HTF7</accession>
<dbReference type="Proteomes" id="UP000230640">
    <property type="component" value="Segment"/>
</dbReference>
<sequence>MATSVPNNAMILASEAGRYIPVDVVRPKYQKLLNPGAELTTFELPEEVNFCLVIPSVDMLLVADSQNVINPGGWTNFGYAMKADREYKFILPKKIMLQGSGSCQFNICEKWSTLQQEGKYTTS</sequence>
<protein>
    <submittedName>
        <fullName evidence="1">Uncharacterized protein</fullName>
    </submittedName>
</protein>
<name>A0A1C8HTF7_BPPP4</name>
<reference evidence="1 2" key="1">
    <citation type="journal article" date="2016" name="Appl. Environ. Microbiol.">
        <title>Genomic and Transcriptional Mapping of PaMx41, Archetype of a New Lineage of Bacteriophages Infecting Pseudomonas aeruginosa.</title>
        <authorList>
            <person name="Cruz-Plancarte I."/>
            <person name="Cazares A."/>
            <person name="Guarneros G."/>
        </authorList>
    </citation>
    <scope>NUCLEOTIDE SEQUENCE [LARGE SCALE GENOMIC DNA]</scope>
</reference>
<organism evidence="1 2">
    <name type="scientific">Pseudomonas phage PaMx41</name>
    <dbReference type="NCBI Taxonomy" id="1815976"/>
    <lineage>
        <taxon>Viruses</taxon>
        <taxon>Duplodnaviria</taxon>
        <taxon>Heunggongvirae</taxon>
        <taxon>Uroviricota</taxon>
        <taxon>Caudoviricetes</taxon>
        <taxon>Fredfastierviridae</taxon>
        <taxon>Jamesmcgillvirus</taxon>
        <taxon>Jamesmcgillvirus PaMx41</taxon>
    </lineage>
</organism>
<gene>
    <name evidence="1" type="ORF">PaMx41_ORF19</name>
</gene>
<keyword evidence="2" id="KW-1185">Reference proteome</keyword>
<evidence type="ECO:0000313" key="2">
    <source>
        <dbReference type="Proteomes" id="UP000230640"/>
    </source>
</evidence>
<proteinExistence type="predicted"/>